<comment type="caution">
    <text evidence="4">The sequence shown here is derived from an EMBL/GenBank/DDBJ whole genome shotgun (WGS) entry which is preliminary data.</text>
</comment>
<dbReference type="PANTHER" id="PTHR43252:SF6">
    <property type="entry name" value="NEGATIVE TRANSCRIPTION REGULATOR PADR"/>
    <property type="match status" value="1"/>
</dbReference>
<feature type="domain" description="Transcription regulator PadR C-terminal" evidence="3">
    <location>
        <begin position="91"/>
        <end position="169"/>
    </location>
</feature>
<dbReference type="SUPFAM" id="SSF46785">
    <property type="entry name" value="Winged helix' DNA-binding domain"/>
    <property type="match status" value="1"/>
</dbReference>
<dbReference type="OrthoDB" id="3186544at2"/>
<keyword evidence="4" id="KW-0238">DNA-binding</keyword>
<dbReference type="InterPro" id="IPR036390">
    <property type="entry name" value="WH_DNA-bd_sf"/>
</dbReference>
<reference evidence="4 5" key="1">
    <citation type="submission" date="2018-07" db="EMBL/GenBank/DDBJ databases">
        <title>Sequencing the genomes of 1000 actinobacteria strains.</title>
        <authorList>
            <person name="Klenk H.-P."/>
        </authorList>
    </citation>
    <scope>NUCLEOTIDE SEQUENCE [LARGE SCALE GENOMIC DNA]</scope>
    <source>
        <strain evidence="4 5">DSM 14442</strain>
    </source>
</reference>
<dbReference type="AlphaFoldDB" id="A0A3D9LCK4"/>
<dbReference type="PANTHER" id="PTHR43252">
    <property type="entry name" value="TRANSCRIPTIONAL REGULATOR YQJI"/>
    <property type="match status" value="1"/>
</dbReference>
<evidence type="ECO:0000256" key="1">
    <source>
        <dbReference type="SAM" id="MobiDB-lite"/>
    </source>
</evidence>
<evidence type="ECO:0000259" key="3">
    <source>
        <dbReference type="Pfam" id="PF10400"/>
    </source>
</evidence>
<evidence type="ECO:0000313" key="5">
    <source>
        <dbReference type="Proteomes" id="UP000256727"/>
    </source>
</evidence>
<organism evidence="4 5">
    <name type="scientific">Citricoccus muralis</name>
    <dbReference type="NCBI Taxonomy" id="169134"/>
    <lineage>
        <taxon>Bacteria</taxon>
        <taxon>Bacillati</taxon>
        <taxon>Actinomycetota</taxon>
        <taxon>Actinomycetes</taxon>
        <taxon>Micrococcales</taxon>
        <taxon>Micrococcaceae</taxon>
        <taxon>Citricoccus</taxon>
    </lineage>
</organism>
<feature type="domain" description="Transcription regulator PadR N-terminal" evidence="2">
    <location>
        <begin position="7"/>
        <end position="76"/>
    </location>
</feature>
<dbReference type="InterPro" id="IPR036388">
    <property type="entry name" value="WH-like_DNA-bd_sf"/>
</dbReference>
<dbReference type="InterPro" id="IPR005149">
    <property type="entry name" value="Tscrpt_reg_PadR_N"/>
</dbReference>
<evidence type="ECO:0000259" key="2">
    <source>
        <dbReference type="Pfam" id="PF03551"/>
    </source>
</evidence>
<dbReference type="RefSeq" id="WP_115931996.1">
    <property type="nucleotide sequence ID" value="NZ_QREH01000001.1"/>
</dbReference>
<evidence type="ECO:0000313" key="4">
    <source>
        <dbReference type="EMBL" id="REE03975.1"/>
    </source>
</evidence>
<keyword evidence="5" id="KW-1185">Reference proteome</keyword>
<sequence length="227" mass="24519">MSVKHSLLALLTQGPRYGYHLRAEFEERTGSTWPLNIGQVYTTLDRLERDGLVEDQGDDGAGHRFYAITEAGRAEADDWFSQPSRPSNPPRSELAIKLALAVTTPGVNVERVIQAQRSATLRSLQDFTRAKRSTGGDLGPADLAGLLVLESLIFTAEAEIRWLDHCEAAVLRAARSGHLPAVPAAPPAPASVPTSSRITVPTPSGASRHPASSQPSRTHSSDQQKDR</sequence>
<dbReference type="GO" id="GO:0003677">
    <property type="term" value="F:DNA binding"/>
    <property type="evidence" value="ECO:0007669"/>
    <property type="project" value="UniProtKB-KW"/>
</dbReference>
<name>A0A3D9LCK4_9MICC</name>
<dbReference type="Gene3D" id="1.10.10.10">
    <property type="entry name" value="Winged helix-like DNA-binding domain superfamily/Winged helix DNA-binding domain"/>
    <property type="match status" value="1"/>
</dbReference>
<dbReference type="InterPro" id="IPR018309">
    <property type="entry name" value="Tscrpt_reg_PadR_C"/>
</dbReference>
<protein>
    <submittedName>
        <fullName evidence="4">DNA-binding PadR family transcriptional regulator</fullName>
    </submittedName>
</protein>
<dbReference type="Pfam" id="PF03551">
    <property type="entry name" value="PadR"/>
    <property type="match status" value="1"/>
</dbReference>
<dbReference type="Pfam" id="PF10400">
    <property type="entry name" value="Vir_act_alpha_C"/>
    <property type="match status" value="1"/>
</dbReference>
<accession>A0A3D9LCK4</accession>
<gene>
    <name evidence="4" type="ORF">C8E99_1799</name>
</gene>
<feature type="compositionally biased region" description="Polar residues" evidence="1">
    <location>
        <begin position="194"/>
        <end position="218"/>
    </location>
</feature>
<dbReference type="EMBL" id="QREH01000001">
    <property type="protein sequence ID" value="REE03975.1"/>
    <property type="molecule type" value="Genomic_DNA"/>
</dbReference>
<dbReference type="Proteomes" id="UP000256727">
    <property type="component" value="Unassembled WGS sequence"/>
</dbReference>
<proteinExistence type="predicted"/>
<feature type="region of interest" description="Disordered" evidence="1">
    <location>
        <begin position="183"/>
        <end position="227"/>
    </location>
</feature>